<gene>
    <name evidence="6" type="ORF">AXG93_641s1050</name>
</gene>
<accession>A0A176W0R4</accession>
<evidence type="ECO:0000259" key="3">
    <source>
        <dbReference type="PROSITE" id="PS50076"/>
    </source>
</evidence>
<evidence type="ECO:0000256" key="2">
    <source>
        <dbReference type="SAM" id="MobiDB-lite"/>
    </source>
</evidence>
<dbReference type="SMART" id="SM00271">
    <property type="entry name" value="DnaJ"/>
    <property type="match status" value="1"/>
</dbReference>
<dbReference type="InterPro" id="IPR001623">
    <property type="entry name" value="DnaJ_domain"/>
</dbReference>
<evidence type="ECO:0000259" key="5">
    <source>
        <dbReference type="PROSITE" id="PS51293"/>
    </source>
</evidence>
<feature type="domain" description="Myb-like" evidence="4">
    <location>
        <begin position="719"/>
        <end position="765"/>
    </location>
</feature>
<dbReference type="Proteomes" id="UP000077202">
    <property type="component" value="Unassembled WGS sequence"/>
</dbReference>
<dbReference type="Pfam" id="PF00226">
    <property type="entry name" value="DnaJ"/>
    <property type="match status" value="1"/>
</dbReference>
<sequence>MKGGDGKGREGRSERGGERRGASSVISPEELISVLWDLGWLAYIGGASIGYGNSLEAASVFLFGPVTHRLFLTYNSAELVDGAPLYVCSNGSPFQLKKEPAGHSFNEAAKRLLGCLNKVEEDDTSASDKKEKGSSPSVDSYHFKGKKKGKDDGDQQDHYALLGLSHLRFLATEEQIRKSYREVALKHHPDKQAALILQEETEEAKQAKKEETDRHFKAIQEAYEVLIDPAKRRVYDSIDEFDDEVPSECSPEDFFKVFGPVFARNGRWSVAQPVPSLGEDESTMADVDRFYDFWWSFKSWREFPHADEFDLEQAESREHKRWMERQNTKLREKAKKEENGRIRTLIENAYKRDPRIVRRKEEEKAEKLRKKQAKVLAKQEKELEAARLLEEEKLKKEVEDKRIAEEAAAQKKIREKEKKLLRKERSRLRSAAAGVTSRKDFRVSDDSVETLCMSLEMVQLRCICEKLEEKKAVEEQAEMLKDIIKRVDDGTFTIEPSYSGSPPQRATTVESATASTPSSVTEDQPKVSPVKADTGLPNGHVSSTEPGEEVKKSVSALNGVEKKEKPWSKQEVELLRKAVAKYPKGTSQRWEVVANYIGTGRSVDEILKAIKTVLLQKPDSSKAFDSFLQKRKTADVSIASPLSTREDIGDTGVNPNASTPVIANGTGNKEKVEGLANGVAAPEESSSEKKGPADTQPSSNGNASSAPNGTPGAAEQELWSETQELALVKALKTFPKDTAQRWERIAAAVPGKNKSQCFKKFAELRENFRSKKGTD</sequence>
<dbReference type="PANTHER" id="PTHR43999">
    <property type="entry name" value="DNAJ HOMOLOG SUBFAMILY C MEMBER 2"/>
    <property type="match status" value="1"/>
</dbReference>
<feature type="coiled-coil region" evidence="1">
    <location>
        <begin position="358"/>
        <end position="426"/>
    </location>
</feature>
<dbReference type="GO" id="GO:0030544">
    <property type="term" value="F:Hsp70 protein binding"/>
    <property type="evidence" value="ECO:0007669"/>
    <property type="project" value="InterPro"/>
</dbReference>
<dbReference type="InterPro" id="IPR001005">
    <property type="entry name" value="SANT/Myb"/>
</dbReference>
<evidence type="ECO:0000259" key="4">
    <source>
        <dbReference type="PROSITE" id="PS50090"/>
    </source>
</evidence>
<dbReference type="EMBL" id="LVLJ01002136">
    <property type="protein sequence ID" value="OAE26664.1"/>
    <property type="molecule type" value="Genomic_DNA"/>
</dbReference>
<organism evidence="6 7">
    <name type="scientific">Marchantia polymorpha subsp. ruderalis</name>
    <dbReference type="NCBI Taxonomy" id="1480154"/>
    <lineage>
        <taxon>Eukaryota</taxon>
        <taxon>Viridiplantae</taxon>
        <taxon>Streptophyta</taxon>
        <taxon>Embryophyta</taxon>
        <taxon>Marchantiophyta</taxon>
        <taxon>Marchantiopsida</taxon>
        <taxon>Marchantiidae</taxon>
        <taxon>Marchantiales</taxon>
        <taxon>Marchantiaceae</taxon>
        <taxon>Marchantia</taxon>
    </lineage>
</organism>
<feature type="region of interest" description="Disordered" evidence="2">
    <location>
        <begin position="1"/>
        <end position="22"/>
    </location>
</feature>
<evidence type="ECO:0000256" key="1">
    <source>
        <dbReference type="SAM" id="Coils"/>
    </source>
</evidence>
<dbReference type="PROSITE" id="PS50076">
    <property type="entry name" value="DNAJ_2"/>
    <property type="match status" value="1"/>
</dbReference>
<feature type="compositionally biased region" description="Polar residues" evidence="2">
    <location>
        <begin position="653"/>
        <end position="667"/>
    </location>
</feature>
<feature type="compositionally biased region" description="Low complexity" evidence="2">
    <location>
        <begin position="697"/>
        <end position="709"/>
    </location>
</feature>
<name>A0A176W0R4_MARPO</name>
<feature type="domain" description="Myb-like" evidence="4">
    <location>
        <begin position="559"/>
        <end position="614"/>
    </location>
</feature>
<feature type="domain" description="J" evidence="3">
    <location>
        <begin position="157"/>
        <end position="239"/>
    </location>
</feature>
<feature type="compositionally biased region" description="Basic and acidic residues" evidence="2">
    <location>
        <begin position="1"/>
        <end position="21"/>
    </location>
</feature>
<dbReference type="SUPFAM" id="SSF46689">
    <property type="entry name" value="Homeodomain-like"/>
    <property type="match status" value="2"/>
</dbReference>
<keyword evidence="1" id="KW-0175">Coiled coil</keyword>
<feature type="region of interest" description="Disordered" evidence="2">
    <location>
        <begin position="123"/>
        <end position="154"/>
    </location>
</feature>
<dbReference type="InterPro" id="IPR036869">
    <property type="entry name" value="J_dom_sf"/>
</dbReference>
<dbReference type="FunFam" id="1.10.10.60:FF:000416">
    <property type="entry name" value="Myb family transcription factor"/>
    <property type="match status" value="1"/>
</dbReference>
<evidence type="ECO:0008006" key="8">
    <source>
        <dbReference type="Google" id="ProtNLM"/>
    </source>
</evidence>
<feature type="region of interest" description="Disordered" evidence="2">
    <location>
        <begin position="494"/>
        <end position="552"/>
    </location>
</feature>
<dbReference type="InterPro" id="IPR054076">
    <property type="entry name" value="ZUO1-like_ZHD"/>
</dbReference>
<dbReference type="SMART" id="SM00717">
    <property type="entry name" value="SANT"/>
    <property type="match status" value="2"/>
</dbReference>
<dbReference type="GO" id="GO:0043022">
    <property type="term" value="F:ribosome binding"/>
    <property type="evidence" value="ECO:0007669"/>
    <property type="project" value="InterPro"/>
</dbReference>
<dbReference type="Pfam" id="PF23082">
    <property type="entry name" value="Myb_DNA-binding_2"/>
    <property type="match status" value="1"/>
</dbReference>
<dbReference type="Pfam" id="PF21884">
    <property type="entry name" value="ZUO1-like_ZHD"/>
    <property type="match status" value="1"/>
</dbReference>
<keyword evidence="7" id="KW-1185">Reference proteome</keyword>
<dbReference type="Gene3D" id="1.10.10.60">
    <property type="entry name" value="Homeodomain-like"/>
    <property type="match status" value="2"/>
</dbReference>
<dbReference type="CDD" id="cd06257">
    <property type="entry name" value="DnaJ"/>
    <property type="match status" value="1"/>
</dbReference>
<dbReference type="Gene3D" id="1.10.287.110">
    <property type="entry name" value="DnaJ domain"/>
    <property type="match status" value="1"/>
</dbReference>
<feature type="region of interest" description="Disordered" evidence="2">
    <location>
        <begin position="644"/>
        <end position="720"/>
    </location>
</feature>
<dbReference type="PROSITE" id="PS50090">
    <property type="entry name" value="MYB_LIKE"/>
    <property type="match status" value="2"/>
</dbReference>
<dbReference type="InterPro" id="IPR009057">
    <property type="entry name" value="Homeodomain-like_sf"/>
</dbReference>
<reference evidence="6" key="1">
    <citation type="submission" date="2016-03" db="EMBL/GenBank/DDBJ databases">
        <title>Mechanisms controlling the formation of the plant cell surface in tip-growing cells are functionally conserved among land plants.</title>
        <authorList>
            <person name="Honkanen S."/>
            <person name="Jones V.A."/>
            <person name="Morieri G."/>
            <person name="Champion C."/>
            <person name="Hetherington A.J."/>
            <person name="Kelly S."/>
            <person name="Saint-Marcoux D."/>
            <person name="Proust H."/>
            <person name="Prescott H."/>
            <person name="Dolan L."/>
        </authorList>
    </citation>
    <scope>NUCLEOTIDE SEQUENCE [LARGE SCALE GENOMIC DNA]</scope>
    <source>
        <tissue evidence="6">Whole gametophyte</tissue>
    </source>
</reference>
<dbReference type="CDD" id="cd00167">
    <property type="entry name" value="SANT"/>
    <property type="match status" value="2"/>
</dbReference>
<dbReference type="GO" id="GO:0006450">
    <property type="term" value="P:regulation of translational fidelity"/>
    <property type="evidence" value="ECO:0007669"/>
    <property type="project" value="InterPro"/>
</dbReference>
<evidence type="ECO:0000313" key="6">
    <source>
        <dbReference type="EMBL" id="OAE26664.1"/>
    </source>
</evidence>
<dbReference type="PANTHER" id="PTHR43999:SF1">
    <property type="entry name" value="DNAJ HOMOLOG SUBFAMILY C MEMBER 2"/>
    <property type="match status" value="1"/>
</dbReference>
<feature type="compositionally biased region" description="Polar residues" evidence="2">
    <location>
        <begin position="494"/>
        <end position="522"/>
    </location>
</feature>
<proteinExistence type="predicted"/>
<dbReference type="SUPFAM" id="SSF46565">
    <property type="entry name" value="Chaperone J-domain"/>
    <property type="match status" value="1"/>
</dbReference>
<dbReference type="GO" id="GO:0051083">
    <property type="term" value="P:'de novo' cotranslational protein folding"/>
    <property type="evidence" value="ECO:0007669"/>
    <property type="project" value="InterPro"/>
</dbReference>
<dbReference type="PROSITE" id="PS00636">
    <property type="entry name" value="DNAJ_1"/>
    <property type="match status" value="1"/>
</dbReference>
<evidence type="ECO:0000313" key="7">
    <source>
        <dbReference type="Proteomes" id="UP000077202"/>
    </source>
</evidence>
<comment type="caution">
    <text evidence="6">The sequence shown here is derived from an EMBL/GenBank/DDBJ whole genome shotgun (WGS) entry which is preliminary data.</text>
</comment>
<feature type="domain" description="SANT" evidence="5">
    <location>
        <begin position="719"/>
        <end position="769"/>
    </location>
</feature>
<dbReference type="PROSITE" id="PS51293">
    <property type="entry name" value="SANT"/>
    <property type="match status" value="1"/>
</dbReference>
<dbReference type="GO" id="GO:0005829">
    <property type="term" value="C:cytosol"/>
    <property type="evidence" value="ECO:0007669"/>
    <property type="project" value="TreeGrafter"/>
</dbReference>
<dbReference type="PRINTS" id="PR00625">
    <property type="entry name" value="JDOMAIN"/>
</dbReference>
<dbReference type="InterPro" id="IPR044634">
    <property type="entry name" value="Zuotin/DnaJC2"/>
</dbReference>
<protein>
    <recommendedName>
        <fullName evidence="8">DnaJ homolog subfamily C member 2</fullName>
    </recommendedName>
</protein>
<dbReference type="InterPro" id="IPR017884">
    <property type="entry name" value="SANT_dom"/>
</dbReference>
<dbReference type="InterPro" id="IPR018253">
    <property type="entry name" value="DnaJ_domain_CS"/>
</dbReference>
<dbReference type="AlphaFoldDB" id="A0A176W0R4"/>